<dbReference type="InterPro" id="IPR006190">
    <property type="entry name" value="SAF_AFP_Neu5Ac"/>
</dbReference>
<dbReference type="AlphaFoldDB" id="A0AB39AMM5"/>
<reference evidence="2" key="1">
    <citation type="submission" date="2024-07" db="EMBL/GenBank/DDBJ databases">
        <authorList>
            <person name="Jiang Y."/>
            <person name="Qin Q."/>
        </authorList>
    </citation>
    <scope>NUCLEOTIDE SEQUENCE</scope>
    <source>
        <strain evidence="2">SD03</strain>
    </source>
</reference>
<dbReference type="InterPro" id="IPR051690">
    <property type="entry name" value="PseI-like"/>
</dbReference>
<dbReference type="Pfam" id="PF03102">
    <property type="entry name" value="NeuB"/>
    <property type="match status" value="1"/>
</dbReference>
<evidence type="ECO:0000313" key="2">
    <source>
        <dbReference type="EMBL" id="XDH86784.1"/>
    </source>
</evidence>
<organism evidence="2">
    <name type="scientific">Pseudoalteromonas sp. SD03</name>
    <dbReference type="NCBI Taxonomy" id="3231719"/>
    <lineage>
        <taxon>Bacteria</taxon>
        <taxon>Pseudomonadati</taxon>
        <taxon>Pseudomonadota</taxon>
        <taxon>Gammaproteobacteria</taxon>
        <taxon>Alteromonadales</taxon>
        <taxon>Pseudoalteromonadaceae</taxon>
        <taxon>Pseudoalteromonas</taxon>
    </lineage>
</organism>
<feature type="domain" description="AFP-like" evidence="1">
    <location>
        <begin position="287"/>
        <end position="345"/>
    </location>
</feature>
<evidence type="ECO:0000259" key="1">
    <source>
        <dbReference type="PROSITE" id="PS50844"/>
    </source>
</evidence>
<accession>A0AB39AMM5</accession>
<dbReference type="SUPFAM" id="SSF51569">
    <property type="entry name" value="Aldolase"/>
    <property type="match status" value="1"/>
</dbReference>
<dbReference type="Gene3D" id="3.20.20.70">
    <property type="entry name" value="Aldolase class I"/>
    <property type="match status" value="1"/>
</dbReference>
<dbReference type="EC" id="2.5.1.97" evidence="2"/>
<dbReference type="InterPro" id="IPR057736">
    <property type="entry name" value="SAF_PseI/NeuA/NeuB"/>
</dbReference>
<dbReference type="SMART" id="SM00858">
    <property type="entry name" value="SAF"/>
    <property type="match status" value="1"/>
</dbReference>
<dbReference type="RefSeq" id="WP_058155108.1">
    <property type="nucleotide sequence ID" value="NZ_CP162514.1"/>
</dbReference>
<dbReference type="PANTHER" id="PTHR42966:SF2">
    <property type="entry name" value="PSEUDAMINIC ACID SYNTHASE"/>
    <property type="match status" value="1"/>
</dbReference>
<dbReference type="SUPFAM" id="SSF51269">
    <property type="entry name" value="AFP III-like domain"/>
    <property type="match status" value="1"/>
</dbReference>
<gene>
    <name evidence="2" type="primary">pseI</name>
    <name evidence="2" type="ORF">ABZP26_12030</name>
</gene>
<dbReference type="GO" id="GO:0016051">
    <property type="term" value="P:carbohydrate biosynthetic process"/>
    <property type="evidence" value="ECO:0007669"/>
    <property type="project" value="InterPro"/>
</dbReference>
<dbReference type="PROSITE" id="PS50844">
    <property type="entry name" value="AFP_LIKE"/>
    <property type="match status" value="1"/>
</dbReference>
<dbReference type="PANTHER" id="PTHR42966">
    <property type="entry name" value="N-ACETYLNEURAMINATE SYNTHASE"/>
    <property type="match status" value="1"/>
</dbReference>
<dbReference type="NCBIfam" id="TIGR03586">
    <property type="entry name" value="PseI"/>
    <property type="match status" value="1"/>
</dbReference>
<dbReference type="EMBL" id="CP162514">
    <property type="protein sequence ID" value="XDH86784.1"/>
    <property type="molecule type" value="Genomic_DNA"/>
</dbReference>
<protein>
    <submittedName>
        <fullName evidence="2">Pseudaminic acid synthase</fullName>
        <ecNumber evidence="2">2.5.1.97</ecNumber>
    </submittedName>
</protein>
<dbReference type="Gene3D" id="3.90.1210.10">
    <property type="entry name" value="Antifreeze-like/N-acetylneuraminic acid synthase C-terminal domain"/>
    <property type="match status" value="1"/>
</dbReference>
<dbReference type="GO" id="GO:0047444">
    <property type="term" value="F:N-acylneuraminate-9-phosphate synthase activity"/>
    <property type="evidence" value="ECO:0007669"/>
    <property type="project" value="TreeGrafter"/>
</dbReference>
<dbReference type="Pfam" id="PF08666">
    <property type="entry name" value="SAF"/>
    <property type="match status" value="1"/>
</dbReference>
<dbReference type="InterPro" id="IPR013974">
    <property type="entry name" value="SAF"/>
</dbReference>
<name>A0AB39AMM5_9GAMM</name>
<proteinExistence type="predicted"/>
<dbReference type="InterPro" id="IPR020030">
    <property type="entry name" value="Pseudaminic_synth_PseI"/>
</dbReference>
<sequence length="348" mass="38841">MKILNKEISANSKPFIIAEMSNNHLRNKELALKMIEVASECGVDAIKIQTYTADSLTIDCDRDDFIIKSPPWKGQSYYKLYEEISMPLDWTESLFQKAKEHNIILFSSPFDEVSVSILEKFDCPLYKVASFEVQDFKLLKAIAKTGKPVILSSGISSFEEIKESVEYLKKYGSSQIAVLHCTSSYPASFEQMNLNALNELKRLNIITGLSDHSLSNIPAITSIAMGGRIIEKHFILDRKLGGPDATFSIEPDELKSLVISCHNTWKALGSAEILAKGSRLGKEHGRSIYVVKDVKEGDTVNSENIRVIRPGFGLPPNNYDLVIGQKFTSDIIRGTALSNKHLTMETNK</sequence>
<dbReference type="InterPro" id="IPR013132">
    <property type="entry name" value="PseI/NeuA/B-like_N"/>
</dbReference>
<dbReference type="InterPro" id="IPR013785">
    <property type="entry name" value="Aldolase_TIM"/>
</dbReference>
<keyword evidence="2" id="KW-0808">Transferase</keyword>
<dbReference type="InterPro" id="IPR036732">
    <property type="entry name" value="AFP_Neu5c_C_sf"/>
</dbReference>
<dbReference type="CDD" id="cd11615">
    <property type="entry name" value="SAF_NeuB_like"/>
    <property type="match status" value="1"/>
</dbReference>